<reference evidence="1 2" key="1">
    <citation type="submission" date="2015-07" db="EMBL/GenBank/DDBJ databases">
        <title>Emmonsia species relationships and genome sequence.</title>
        <authorList>
            <person name="Cuomo C.A."/>
            <person name="Schwartz I.S."/>
            <person name="Kenyon C."/>
            <person name="de Hoog G.S."/>
            <person name="Govender N.P."/>
            <person name="Botha A."/>
            <person name="Moreno L."/>
            <person name="de Vries M."/>
            <person name="Munoz J.F."/>
            <person name="Stielow J.B."/>
        </authorList>
    </citation>
    <scope>NUCLEOTIDE SEQUENCE [LARGE SCALE GENOMIC DNA]</scope>
    <source>
        <strain evidence="1 2">CBS 136260</strain>
    </source>
</reference>
<comment type="caution">
    <text evidence="1">The sequence shown here is derived from an EMBL/GenBank/DDBJ whole genome shotgun (WGS) entry which is preliminary data.</text>
</comment>
<organism evidence="1 2">
    <name type="scientific">Emergomyces africanus</name>
    <dbReference type="NCBI Taxonomy" id="1955775"/>
    <lineage>
        <taxon>Eukaryota</taxon>
        <taxon>Fungi</taxon>
        <taxon>Dikarya</taxon>
        <taxon>Ascomycota</taxon>
        <taxon>Pezizomycotina</taxon>
        <taxon>Eurotiomycetes</taxon>
        <taxon>Eurotiomycetidae</taxon>
        <taxon>Onygenales</taxon>
        <taxon>Ajellomycetaceae</taxon>
        <taxon>Emergomyces</taxon>
    </lineage>
</organism>
<dbReference type="OrthoDB" id="442947at2759"/>
<protein>
    <recommendedName>
        <fullName evidence="3">Alcohol dehydrogenase</fullName>
    </recommendedName>
</protein>
<keyword evidence="2" id="KW-1185">Reference proteome</keyword>
<gene>
    <name evidence="1" type="ORF">ACJ72_08479</name>
</gene>
<dbReference type="STRING" id="1658172.A0A1B7NK91"/>
<evidence type="ECO:0000313" key="2">
    <source>
        <dbReference type="Proteomes" id="UP000091918"/>
    </source>
</evidence>
<name>A0A1B7NK91_9EURO</name>
<proteinExistence type="predicted"/>
<dbReference type="AlphaFoldDB" id="A0A1B7NK91"/>
<evidence type="ECO:0008006" key="3">
    <source>
        <dbReference type="Google" id="ProtNLM"/>
    </source>
</evidence>
<accession>A0A1B7NK91</accession>
<dbReference type="Proteomes" id="UP000091918">
    <property type="component" value="Unassembled WGS sequence"/>
</dbReference>
<dbReference type="Gene3D" id="3.90.180.10">
    <property type="entry name" value="Medium-chain alcohol dehydrogenases, catalytic domain"/>
    <property type="match status" value="1"/>
</dbReference>
<dbReference type="EMBL" id="LGUA01003010">
    <property type="protein sequence ID" value="OAX77224.1"/>
    <property type="molecule type" value="Genomic_DNA"/>
</dbReference>
<evidence type="ECO:0000313" key="1">
    <source>
        <dbReference type="EMBL" id="OAX77224.1"/>
    </source>
</evidence>
<sequence>MLLKLFQAGRLDTSKLATHRFSFSECEKAYKVFGAASNHNALKVLLNM</sequence>